<dbReference type="EMBL" id="JAIWYP010000103">
    <property type="protein sequence ID" value="KAH3689646.1"/>
    <property type="molecule type" value="Genomic_DNA"/>
</dbReference>
<name>A0A9D3XYG2_DREPO</name>
<comment type="caution">
    <text evidence="1">The sequence shown here is derived from an EMBL/GenBank/DDBJ whole genome shotgun (WGS) entry which is preliminary data.</text>
</comment>
<accession>A0A9D3XYG2</accession>
<reference evidence="1" key="2">
    <citation type="submission" date="2020-11" db="EMBL/GenBank/DDBJ databases">
        <authorList>
            <person name="McCartney M.A."/>
            <person name="Auch B."/>
            <person name="Kono T."/>
            <person name="Mallez S."/>
            <person name="Becker A."/>
            <person name="Gohl D.M."/>
            <person name="Silverstein K.A.T."/>
            <person name="Koren S."/>
            <person name="Bechman K.B."/>
            <person name="Herman A."/>
            <person name="Abrahante J.E."/>
            <person name="Garbe J."/>
        </authorList>
    </citation>
    <scope>NUCLEOTIDE SEQUENCE</scope>
    <source>
        <strain evidence="1">Duluth1</strain>
        <tissue evidence="1">Whole animal</tissue>
    </source>
</reference>
<reference evidence="1" key="1">
    <citation type="journal article" date="2019" name="bioRxiv">
        <title>The Genome of the Zebra Mussel, Dreissena polymorpha: A Resource for Invasive Species Research.</title>
        <authorList>
            <person name="McCartney M.A."/>
            <person name="Auch B."/>
            <person name="Kono T."/>
            <person name="Mallez S."/>
            <person name="Zhang Y."/>
            <person name="Obille A."/>
            <person name="Becker A."/>
            <person name="Abrahante J.E."/>
            <person name="Garbe J."/>
            <person name="Badalamenti J.P."/>
            <person name="Herman A."/>
            <person name="Mangelson H."/>
            <person name="Liachko I."/>
            <person name="Sullivan S."/>
            <person name="Sone E.D."/>
            <person name="Koren S."/>
            <person name="Silverstein K.A.T."/>
            <person name="Beckman K.B."/>
            <person name="Gohl D.M."/>
        </authorList>
    </citation>
    <scope>NUCLEOTIDE SEQUENCE</scope>
    <source>
        <strain evidence="1">Duluth1</strain>
        <tissue evidence="1">Whole animal</tissue>
    </source>
</reference>
<proteinExistence type="predicted"/>
<evidence type="ECO:0000313" key="1">
    <source>
        <dbReference type="EMBL" id="KAH3689646.1"/>
    </source>
</evidence>
<sequence>MLFKQFLLTENVDEAQVIIVQDIKEQGMTRMIMMMMWVIQIGFTIKESTLQTVKTRIRT</sequence>
<gene>
    <name evidence="1" type="ORF">DPMN_194663</name>
</gene>
<dbReference type="Proteomes" id="UP000828390">
    <property type="component" value="Unassembled WGS sequence"/>
</dbReference>
<protein>
    <submittedName>
        <fullName evidence="1">Uncharacterized protein</fullName>
    </submittedName>
</protein>
<organism evidence="1 2">
    <name type="scientific">Dreissena polymorpha</name>
    <name type="common">Zebra mussel</name>
    <name type="synonym">Mytilus polymorpha</name>
    <dbReference type="NCBI Taxonomy" id="45954"/>
    <lineage>
        <taxon>Eukaryota</taxon>
        <taxon>Metazoa</taxon>
        <taxon>Spiralia</taxon>
        <taxon>Lophotrochozoa</taxon>
        <taxon>Mollusca</taxon>
        <taxon>Bivalvia</taxon>
        <taxon>Autobranchia</taxon>
        <taxon>Heteroconchia</taxon>
        <taxon>Euheterodonta</taxon>
        <taxon>Imparidentia</taxon>
        <taxon>Neoheterodontei</taxon>
        <taxon>Myida</taxon>
        <taxon>Dreissenoidea</taxon>
        <taxon>Dreissenidae</taxon>
        <taxon>Dreissena</taxon>
    </lineage>
</organism>
<dbReference type="AlphaFoldDB" id="A0A9D3XYG2"/>
<evidence type="ECO:0000313" key="2">
    <source>
        <dbReference type="Proteomes" id="UP000828390"/>
    </source>
</evidence>
<keyword evidence="2" id="KW-1185">Reference proteome</keyword>